<dbReference type="SUPFAM" id="SSF51905">
    <property type="entry name" value="FAD/NAD(P)-binding domain"/>
    <property type="match status" value="1"/>
</dbReference>
<keyword evidence="3" id="KW-0274">FAD</keyword>
<evidence type="ECO:0000256" key="6">
    <source>
        <dbReference type="ARBA" id="ARBA00061147"/>
    </source>
</evidence>
<dbReference type="FunFam" id="3.50.50.60:FF:000208">
    <property type="entry name" value="3-ketosteroid dehydrogenase"/>
    <property type="match status" value="1"/>
</dbReference>
<name>A0A076PPT4_COMTE</name>
<dbReference type="PANTHER" id="PTHR43400">
    <property type="entry name" value="FUMARATE REDUCTASE"/>
    <property type="match status" value="1"/>
</dbReference>
<comment type="similarity">
    <text evidence="6">Belongs to the FAD-dependent oxidoreductase 2 family. 3-oxosteroid dehydrogenase subfamily.</text>
</comment>
<dbReference type="RefSeq" id="WP_043371420.1">
    <property type="nucleotide sequence ID" value="NZ_CP006704.1"/>
</dbReference>
<dbReference type="InterPro" id="IPR036188">
    <property type="entry name" value="FAD/NAD-bd_sf"/>
</dbReference>
<protein>
    <recommendedName>
        <fullName evidence="8">3-oxosteroid 1-dehydrogenase</fullName>
        <ecNumber evidence="7">1.3.99.4</ecNumber>
    </recommendedName>
</protein>
<evidence type="ECO:0000256" key="4">
    <source>
        <dbReference type="ARBA" id="ARBA00023002"/>
    </source>
</evidence>
<evidence type="ECO:0000256" key="8">
    <source>
        <dbReference type="ARBA" id="ARBA00069709"/>
    </source>
</evidence>
<dbReference type="Proteomes" id="UP000028782">
    <property type="component" value="Chromosome"/>
</dbReference>
<dbReference type="FunFam" id="3.50.50.60:FF:000240">
    <property type="entry name" value="3-ketosteroid-delta-1-dehydrogenase"/>
    <property type="match status" value="1"/>
</dbReference>
<accession>A0A076PPT4</accession>
<evidence type="ECO:0000256" key="1">
    <source>
        <dbReference type="ARBA" id="ARBA00001974"/>
    </source>
</evidence>
<organism evidence="10 11">
    <name type="scientific">Comamonas testosteroni TK102</name>
    <dbReference type="NCBI Taxonomy" id="1392005"/>
    <lineage>
        <taxon>Bacteria</taxon>
        <taxon>Pseudomonadati</taxon>
        <taxon>Pseudomonadota</taxon>
        <taxon>Betaproteobacteria</taxon>
        <taxon>Burkholderiales</taxon>
        <taxon>Comamonadaceae</taxon>
        <taxon>Comamonas</taxon>
    </lineage>
</organism>
<dbReference type="EMBL" id="CP006704">
    <property type="protein sequence ID" value="AIJ45700.1"/>
    <property type="molecule type" value="Genomic_DNA"/>
</dbReference>
<gene>
    <name evidence="10" type="ORF">O987_07760</name>
</gene>
<dbReference type="PANTHER" id="PTHR43400:SF10">
    <property type="entry name" value="3-OXOSTEROID 1-DEHYDROGENASE"/>
    <property type="match status" value="1"/>
</dbReference>
<evidence type="ECO:0000256" key="7">
    <source>
        <dbReference type="ARBA" id="ARBA00066536"/>
    </source>
</evidence>
<evidence type="ECO:0000256" key="3">
    <source>
        <dbReference type="ARBA" id="ARBA00022827"/>
    </source>
</evidence>
<keyword evidence="2" id="KW-0285">Flavoprotein</keyword>
<comment type="catalytic activity">
    <reaction evidence="5">
        <text>a 3-oxosteroid + A = a 3-oxo-Delta(1)-steroid + AH2</text>
        <dbReference type="Rhea" id="RHEA:13329"/>
        <dbReference type="ChEBI" id="CHEBI:13193"/>
        <dbReference type="ChEBI" id="CHEBI:17499"/>
        <dbReference type="ChEBI" id="CHEBI:20156"/>
        <dbReference type="ChEBI" id="CHEBI:47788"/>
        <dbReference type="EC" id="1.3.99.4"/>
    </reaction>
</comment>
<evidence type="ECO:0000256" key="5">
    <source>
        <dbReference type="ARBA" id="ARBA00051951"/>
    </source>
</evidence>
<sequence>MAEQEYDLIVVGSGAGALLGAIRAQEQGLRTLVVEKTELFGGTSALSGGGIWIPVNYDQKNAGIQDDLETAFGYLKRCVRGMATDDRVLAYVETASKMAEYLRQIGIPYRAMAKYADYYPHIEGSRPGGRTMDPVDFNAAKLGVAALETMRPGPPGNQLFGRMSINAFEAHSMLSRELKSRFTILGIMLRYFLDYPWRRKTKRDRRMTGGQALIAGLLTAANKAGVELRSNSPLKELVQDASGRVTGVVLEKNGQRTQVKARRGVLLGAGGFERNQEMRDQYLNKPSRAEWTATPVGGNTGDAHRAGQAVGAQLALMDWSWGVPTMDVPKEPAFRGIFVERSLPGCMVVNAKGQRFLNESGPYPEFQQAMLAEHAKGNGGVPAWIVFDASFRAQNPMGPLMPGSAVPDSKLRKSWLNNVYWKGETLEDLARQIGVDAAGLKDSARRMSEYARTGKDLDFDRGGNVFDRYYGDPRLGNPNLGPIEKGPFYAMRLWPGEIGTKGGLLTDREGRVIDTQGRIIEGLYCVGNNSASVMGPAYAGAGSTLGPAMTFAFRAVADMVGKPLPLENPHLLGKAI</sequence>
<dbReference type="AlphaFoldDB" id="A0A076PPT4"/>
<keyword evidence="4" id="KW-0560">Oxidoreductase</keyword>
<dbReference type="InterPro" id="IPR027477">
    <property type="entry name" value="Succ_DH/fumarate_Rdtase_cat_sf"/>
</dbReference>
<dbReference type="InterPro" id="IPR050315">
    <property type="entry name" value="FAD-oxidoreductase_2"/>
</dbReference>
<feature type="domain" description="FAD-dependent oxidoreductase 2 FAD-binding" evidence="9">
    <location>
        <begin position="7"/>
        <end position="545"/>
    </location>
</feature>
<comment type="cofactor">
    <cofactor evidence="1">
        <name>FAD</name>
        <dbReference type="ChEBI" id="CHEBI:57692"/>
    </cofactor>
</comment>
<proteinExistence type="inferred from homology"/>
<dbReference type="Gene3D" id="3.50.50.60">
    <property type="entry name" value="FAD/NAD(P)-binding domain"/>
    <property type="match status" value="2"/>
</dbReference>
<dbReference type="GO" id="GO:0047571">
    <property type="term" value="F:3-oxosteroid 1-dehydrogenase activity"/>
    <property type="evidence" value="ECO:0007669"/>
    <property type="project" value="UniProtKB-EC"/>
</dbReference>
<dbReference type="KEGG" id="ctes:O987_07760"/>
<dbReference type="EC" id="1.3.99.4" evidence="7"/>
<dbReference type="HOGENOM" id="CLU_011398_4_2_4"/>
<evidence type="ECO:0000313" key="10">
    <source>
        <dbReference type="EMBL" id="AIJ45700.1"/>
    </source>
</evidence>
<evidence type="ECO:0000313" key="11">
    <source>
        <dbReference type="Proteomes" id="UP000028782"/>
    </source>
</evidence>
<dbReference type="SUPFAM" id="SSF56425">
    <property type="entry name" value="Succinate dehydrogenase/fumarate reductase flavoprotein, catalytic domain"/>
    <property type="match status" value="1"/>
</dbReference>
<reference evidence="10 11" key="1">
    <citation type="journal article" date="2014" name="Genome Announc.">
        <title>Complete Genome Sequence of Polychlorinated Biphenyl Degrader Comamonas testosteroni TK102 (NBRC 109938).</title>
        <authorList>
            <person name="Fukuda K."/>
            <person name="Hosoyama A."/>
            <person name="Tsuchikane K."/>
            <person name="Ohji S."/>
            <person name="Yamazoe A."/>
            <person name="Fujita N."/>
            <person name="Shintani M."/>
            <person name="Kimbara K."/>
        </authorList>
    </citation>
    <scope>NUCLEOTIDE SEQUENCE [LARGE SCALE GENOMIC DNA]</scope>
    <source>
        <strain evidence="10">TK102</strain>
    </source>
</reference>
<evidence type="ECO:0000259" key="9">
    <source>
        <dbReference type="Pfam" id="PF00890"/>
    </source>
</evidence>
<dbReference type="Pfam" id="PF00890">
    <property type="entry name" value="FAD_binding_2"/>
    <property type="match status" value="1"/>
</dbReference>
<dbReference type="GO" id="GO:0008202">
    <property type="term" value="P:steroid metabolic process"/>
    <property type="evidence" value="ECO:0007669"/>
    <property type="project" value="UniProtKB-ARBA"/>
</dbReference>
<dbReference type="InterPro" id="IPR003953">
    <property type="entry name" value="FAD-dep_OxRdtase_2_FAD-bd"/>
</dbReference>
<evidence type="ECO:0000256" key="2">
    <source>
        <dbReference type="ARBA" id="ARBA00022630"/>
    </source>
</evidence>